<dbReference type="Proteomes" id="UP001442494">
    <property type="component" value="Unassembled WGS sequence"/>
</dbReference>
<name>A0ABV0JJM2_9CYAN</name>
<keyword evidence="2" id="KW-1185">Reference proteome</keyword>
<accession>A0ABV0JJM2</accession>
<gene>
    <name evidence="1" type="ORF">NDI37_03975</name>
</gene>
<evidence type="ECO:0000313" key="2">
    <source>
        <dbReference type="Proteomes" id="UP001442494"/>
    </source>
</evidence>
<evidence type="ECO:0000313" key="1">
    <source>
        <dbReference type="EMBL" id="MEP0863624.1"/>
    </source>
</evidence>
<dbReference type="EMBL" id="JAMPKK010000005">
    <property type="protein sequence ID" value="MEP0863624.1"/>
    <property type="molecule type" value="Genomic_DNA"/>
</dbReference>
<protein>
    <submittedName>
        <fullName evidence="1">Uncharacterized protein</fullName>
    </submittedName>
</protein>
<reference evidence="1 2" key="1">
    <citation type="submission" date="2022-04" db="EMBL/GenBank/DDBJ databases">
        <title>Positive selection, recombination, and allopatry shape intraspecific diversity of widespread and dominant cyanobacteria.</title>
        <authorList>
            <person name="Wei J."/>
            <person name="Shu W."/>
            <person name="Hu C."/>
        </authorList>
    </citation>
    <scope>NUCLEOTIDE SEQUENCE [LARGE SCALE GENOMIC DNA]</scope>
    <source>
        <strain evidence="1 2">GB2-A5</strain>
    </source>
</reference>
<dbReference type="RefSeq" id="WP_190418959.1">
    <property type="nucleotide sequence ID" value="NZ_JAMPKK010000005.1"/>
</dbReference>
<proteinExistence type="predicted"/>
<organism evidence="1 2">
    <name type="scientific">Funiculus sociatus GB2-A5</name>
    <dbReference type="NCBI Taxonomy" id="2933946"/>
    <lineage>
        <taxon>Bacteria</taxon>
        <taxon>Bacillati</taxon>
        <taxon>Cyanobacteriota</taxon>
        <taxon>Cyanophyceae</taxon>
        <taxon>Coleofasciculales</taxon>
        <taxon>Coleofasciculaceae</taxon>
        <taxon>Funiculus</taxon>
    </lineage>
</organism>
<comment type="caution">
    <text evidence="1">The sequence shown here is derived from an EMBL/GenBank/DDBJ whole genome shotgun (WGS) entry which is preliminary data.</text>
</comment>
<sequence>MHSQSGATQLTFHYIDGNTESFTIYEPAEAIESQQEMRQEVRRLLDKSWWILHLAEETVFINTANIIKVEVKPSMPHLHGEDVFANAERVTALTRGNRK</sequence>